<dbReference type="SMART" id="SM00066">
    <property type="entry name" value="GAL4"/>
    <property type="match status" value="1"/>
</dbReference>
<dbReference type="SUPFAM" id="SSF57701">
    <property type="entry name" value="Zn2/Cys6 DNA-binding domain"/>
    <property type="match status" value="1"/>
</dbReference>
<evidence type="ECO:0000256" key="1">
    <source>
        <dbReference type="ARBA" id="ARBA00004123"/>
    </source>
</evidence>
<dbReference type="PANTHER" id="PTHR31001">
    <property type="entry name" value="UNCHARACTERIZED TRANSCRIPTIONAL REGULATORY PROTEIN"/>
    <property type="match status" value="1"/>
</dbReference>
<dbReference type="EMBL" id="CP023324">
    <property type="protein sequence ID" value="ATY63407.1"/>
    <property type="molecule type" value="Genomic_DNA"/>
</dbReference>
<evidence type="ECO:0000313" key="7">
    <source>
        <dbReference type="EMBL" id="ATY63407.1"/>
    </source>
</evidence>
<evidence type="ECO:0000259" key="6">
    <source>
        <dbReference type="PROSITE" id="PS50048"/>
    </source>
</evidence>
<dbReference type="GO" id="GO:0000981">
    <property type="term" value="F:DNA-binding transcription factor activity, RNA polymerase II-specific"/>
    <property type="evidence" value="ECO:0007669"/>
    <property type="project" value="InterPro"/>
</dbReference>
<feature type="domain" description="Zn(2)-C6 fungal-type" evidence="6">
    <location>
        <begin position="20"/>
        <end position="49"/>
    </location>
</feature>
<dbReference type="Pfam" id="PF00172">
    <property type="entry name" value="Zn_clus"/>
    <property type="match status" value="1"/>
</dbReference>
<dbReference type="PROSITE" id="PS50048">
    <property type="entry name" value="ZN2_CY6_FUNGAL_2"/>
    <property type="match status" value="1"/>
</dbReference>
<dbReference type="AlphaFoldDB" id="A0A2H4SJX3"/>
<accession>A0A2H4SJX3</accession>
<dbReference type="InterPro" id="IPR036864">
    <property type="entry name" value="Zn2-C6_fun-type_DNA-bd_sf"/>
</dbReference>
<name>A0A2H4SJX3_CORMI</name>
<dbReference type="CDD" id="cd00067">
    <property type="entry name" value="GAL4"/>
    <property type="match status" value="1"/>
</dbReference>
<keyword evidence="4" id="KW-0175">Coiled coil</keyword>
<feature type="compositionally biased region" description="Basic residues" evidence="5">
    <location>
        <begin position="53"/>
        <end position="64"/>
    </location>
</feature>
<dbReference type="VEuPathDB" id="FungiDB:CCM_08729"/>
<dbReference type="PROSITE" id="PS00463">
    <property type="entry name" value="ZN2_CY6_FUNGAL_1"/>
    <property type="match status" value="1"/>
</dbReference>
<proteinExistence type="predicted"/>
<dbReference type="SMART" id="SM00906">
    <property type="entry name" value="Fungal_trans"/>
    <property type="match status" value="1"/>
</dbReference>
<evidence type="ECO:0000256" key="5">
    <source>
        <dbReference type="SAM" id="MobiDB-lite"/>
    </source>
</evidence>
<evidence type="ECO:0000256" key="3">
    <source>
        <dbReference type="ARBA" id="ARBA00023242"/>
    </source>
</evidence>
<dbReference type="GO" id="GO:0005634">
    <property type="term" value="C:nucleus"/>
    <property type="evidence" value="ECO:0007669"/>
    <property type="project" value="UniProtKB-SubCell"/>
</dbReference>
<dbReference type="InterPro" id="IPR007219">
    <property type="entry name" value="XnlR_reg_dom"/>
</dbReference>
<dbReference type="OrthoDB" id="435881at2759"/>
<protein>
    <submittedName>
        <fullName evidence="7">C6 transcription</fullName>
    </submittedName>
</protein>
<dbReference type="Pfam" id="PF04082">
    <property type="entry name" value="Fungal_trans"/>
    <property type="match status" value="1"/>
</dbReference>
<dbReference type="Proteomes" id="UP000323067">
    <property type="component" value="Chromosome vii"/>
</dbReference>
<reference evidence="7 8" key="1">
    <citation type="journal article" date="2017" name="BMC Genomics">
        <title>Chromosome level assembly and secondary metabolite potential of the parasitic fungus Cordyceps militaris.</title>
        <authorList>
            <person name="Kramer G.J."/>
            <person name="Nodwell J.R."/>
        </authorList>
    </citation>
    <scope>NUCLEOTIDE SEQUENCE [LARGE SCALE GENOMIC DNA]</scope>
    <source>
        <strain evidence="7 8">ATCC 34164</strain>
    </source>
</reference>
<evidence type="ECO:0000256" key="2">
    <source>
        <dbReference type="ARBA" id="ARBA00022723"/>
    </source>
</evidence>
<evidence type="ECO:0000313" key="8">
    <source>
        <dbReference type="Proteomes" id="UP000323067"/>
    </source>
</evidence>
<dbReference type="InterPro" id="IPR001138">
    <property type="entry name" value="Zn2Cys6_DnaBD"/>
</dbReference>
<dbReference type="InterPro" id="IPR050613">
    <property type="entry name" value="Sec_Metabolite_Reg"/>
</dbReference>
<feature type="coiled-coil region" evidence="4">
    <location>
        <begin position="77"/>
        <end position="104"/>
    </location>
</feature>
<organism evidence="7 8">
    <name type="scientific">Cordyceps militaris</name>
    <name type="common">Caterpillar fungus</name>
    <name type="synonym">Clavaria militaris</name>
    <dbReference type="NCBI Taxonomy" id="73501"/>
    <lineage>
        <taxon>Eukaryota</taxon>
        <taxon>Fungi</taxon>
        <taxon>Dikarya</taxon>
        <taxon>Ascomycota</taxon>
        <taxon>Pezizomycotina</taxon>
        <taxon>Sordariomycetes</taxon>
        <taxon>Hypocreomycetidae</taxon>
        <taxon>Hypocreales</taxon>
        <taxon>Cordycipitaceae</taxon>
        <taxon>Cordyceps</taxon>
    </lineage>
</organism>
<sequence>MEPMADVDAPPRSYARKPLSCSTCRIKKIRCDKRMPCCHCVKANLHCTFPAQRKPRERKPHLRNRQPEEQDEAAAHGDALARRLRSLEAQVSTLQTQLVEANKDSSPPPRYELVKRTAAVHSAGAVSSIKSSFWASINFEVGLLPLLLFTGHSCLQQQLTSRRARGIQLQFQYSTLAGPSFPLQNQPDVSMLLFKSFQGLRHPLHHPPETHIILFWHVFEENVEPMVGLLHCPTMANLVERALWSRHTLSIAEHALLFSMYYVATASMGEETIIREFSVSKPALLSRMRVLVEQALVAAKFASTVDVTALQAVLLFVLVLRKTGEARSAGSLVGVIAHLAQCLRLHKDGAGMYDLTPFQQEMRRRVFWCVVVLDHRSAEDLGTDPLFPEHMWNTPLPLNINDADLTESAPVLPAERTGMTDMTFFLIRVHTLQTSVRIRRLASEEPGQTLESLDQRCEDMWQETHNMLEQKFVDPNPSHELAWAAKKMASCIISKMKLTDQCSFYAPQDAHTMTASMKARSTAHLASAIRVMEQNHSANLDHRWAKWKWIFVAYSRWHGSAILFKEMLRRPWTPVSEQGWVTLHKIMGDSKLGELECRRDQPVMPLPFGFIYELTRHYRESEYARLCSQPDEARRLCDEEAVRDPSGAGADRSGVSASSLQRWQRAAGLLGDSSAQGPREELIASLPGEGQMAGLADGLAMPEMSSHTLFSTAAPGYDAGIDPWPVGEVLPLNLQSVSCQLLMMQYLRHFGVPCYQRLRDSLTDGRAATSDPTAALAVKDLAPSWAFAVSAPPARHALAILVPSGVIGLVSIRSYGFLLSLGQRISHGLPT</sequence>
<dbReference type="VEuPathDB" id="FungiDB:A9K55_008978"/>
<keyword evidence="2" id="KW-0479">Metal-binding</keyword>
<dbReference type="GO" id="GO:0003677">
    <property type="term" value="F:DNA binding"/>
    <property type="evidence" value="ECO:0007669"/>
    <property type="project" value="InterPro"/>
</dbReference>
<comment type="subcellular location">
    <subcellularLocation>
        <location evidence="1">Nucleus</location>
    </subcellularLocation>
</comment>
<evidence type="ECO:0000256" key="4">
    <source>
        <dbReference type="SAM" id="Coils"/>
    </source>
</evidence>
<dbReference type="PANTHER" id="PTHR31001:SF50">
    <property type="entry name" value="ZN(II)2CYS6 TRANSCRIPTION FACTOR (EUROFUNG)"/>
    <property type="match status" value="1"/>
</dbReference>
<feature type="region of interest" description="Disordered" evidence="5">
    <location>
        <begin position="53"/>
        <end position="77"/>
    </location>
</feature>
<keyword evidence="3" id="KW-0539">Nucleus</keyword>
<dbReference type="GO" id="GO:0006351">
    <property type="term" value="P:DNA-templated transcription"/>
    <property type="evidence" value="ECO:0007669"/>
    <property type="project" value="InterPro"/>
</dbReference>
<dbReference type="CDD" id="cd12148">
    <property type="entry name" value="fungal_TF_MHR"/>
    <property type="match status" value="1"/>
</dbReference>
<gene>
    <name evidence="7" type="ORF">A9K55_008978</name>
</gene>
<dbReference type="GO" id="GO:0008270">
    <property type="term" value="F:zinc ion binding"/>
    <property type="evidence" value="ECO:0007669"/>
    <property type="project" value="InterPro"/>
</dbReference>
<dbReference type="Gene3D" id="4.10.240.10">
    <property type="entry name" value="Zn(2)-C6 fungal-type DNA-binding domain"/>
    <property type="match status" value="1"/>
</dbReference>
<feature type="compositionally biased region" description="Basic and acidic residues" evidence="5">
    <location>
        <begin position="65"/>
        <end position="77"/>
    </location>
</feature>